<dbReference type="Gene3D" id="1.10.630.10">
    <property type="entry name" value="Cytochrome P450"/>
    <property type="match status" value="1"/>
</dbReference>
<dbReference type="SUPFAM" id="SSF48264">
    <property type="entry name" value="Cytochrome P450"/>
    <property type="match status" value="1"/>
</dbReference>
<protein>
    <submittedName>
        <fullName evidence="7">Uncharacterized protein</fullName>
    </submittedName>
</protein>
<dbReference type="AlphaFoldDB" id="A0AAD8WPR7"/>
<evidence type="ECO:0000256" key="1">
    <source>
        <dbReference type="ARBA" id="ARBA00004167"/>
    </source>
</evidence>
<name>A0AAD8WPR7_LOLMU</name>
<comment type="subcellular location">
    <subcellularLocation>
        <location evidence="1">Membrane</location>
        <topology evidence="1">Single-pass membrane protein</topology>
    </subcellularLocation>
</comment>
<dbReference type="InterPro" id="IPR050193">
    <property type="entry name" value="Cytochrome_P450_71"/>
</dbReference>
<keyword evidence="3" id="KW-0812">Transmembrane</keyword>
<dbReference type="GO" id="GO:0020037">
    <property type="term" value="F:heme binding"/>
    <property type="evidence" value="ECO:0007669"/>
    <property type="project" value="InterPro"/>
</dbReference>
<sequence>MLVQLVRCYNFLFVLVATILAKLKLRRGAVGLNLPPGPLTLPVVGNTHNLLGALPHQAMHRLAQQHGPVMLLRLGDVHTLVLSSAEAAREAMEVHGSAFADRHEYATAGELLGPTRVRSFRSVREEEAESLASRIFFTMSYMGPVPVRVDEVVKGMMSNVYTRIAVGVLAKAKTNSFYWRVILGARSPQWEAYVTALDRATGLMSGLSLADLFPTSRLARALRGGSARGRIQSIANAMIREHKTALEREKEAADAGLDVPTEDILTSMSGSRVLPRGAAAPTQMFILLDIFSMGSEAATTIIWAMSELIRSPRIMAIAQFEVRRVLHGKTVAEANIDGQLHYLQMVIRETFRLHPPLPLLHPMLCTERRRIMGYDVLPGTTMFVNIWAIGRDEQNWTNANEFIPERFEGEKGVYSDSDFSFFPYGVGQRMFPGKMFVVANVEFALASLLYHFDWNLPNGRNPEELDMTEAYGITTHRRTQLILNATNHFGML</sequence>
<dbReference type="InterPro" id="IPR002401">
    <property type="entry name" value="Cyt_P450_E_grp-I"/>
</dbReference>
<evidence type="ECO:0000256" key="6">
    <source>
        <dbReference type="ARBA" id="ARBA00023136"/>
    </source>
</evidence>
<dbReference type="GO" id="GO:0016705">
    <property type="term" value="F:oxidoreductase activity, acting on paired donors, with incorporation or reduction of molecular oxygen"/>
    <property type="evidence" value="ECO:0007669"/>
    <property type="project" value="InterPro"/>
</dbReference>
<dbReference type="GO" id="GO:0005506">
    <property type="term" value="F:iron ion binding"/>
    <property type="evidence" value="ECO:0007669"/>
    <property type="project" value="InterPro"/>
</dbReference>
<keyword evidence="8" id="KW-1185">Reference proteome</keyword>
<organism evidence="7 8">
    <name type="scientific">Lolium multiflorum</name>
    <name type="common">Italian ryegrass</name>
    <name type="synonym">Lolium perenne subsp. multiflorum</name>
    <dbReference type="NCBI Taxonomy" id="4521"/>
    <lineage>
        <taxon>Eukaryota</taxon>
        <taxon>Viridiplantae</taxon>
        <taxon>Streptophyta</taxon>
        <taxon>Embryophyta</taxon>
        <taxon>Tracheophyta</taxon>
        <taxon>Spermatophyta</taxon>
        <taxon>Magnoliopsida</taxon>
        <taxon>Liliopsida</taxon>
        <taxon>Poales</taxon>
        <taxon>Poaceae</taxon>
        <taxon>BOP clade</taxon>
        <taxon>Pooideae</taxon>
        <taxon>Poodae</taxon>
        <taxon>Poeae</taxon>
        <taxon>Poeae Chloroplast Group 2 (Poeae type)</taxon>
        <taxon>Loliodinae</taxon>
        <taxon>Loliinae</taxon>
        <taxon>Lolium</taxon>
    </lineage>
</organism>
<keyword evidence="4" id="KW-1133">Transmembrane helix</keyword>
<dbReference type="Pfam" id="PF00067">
    <property type="entry name" value="p450"/>
    <property type="match status" value="1"/>
</dbReference>
<dbReference type="Proteomes" id="UP001231189">
    <property type="component" value="Unassembled WGS sequence"/>
</dbReference>
<dbReference type="EMBL" id="JAUUTY010000003">
    <property type="protein sequence ID" value="KAK1670132.1"/>
    <property type="molecule type" value="Genomic_DNA"/>
</dbReference>
<dbReference type="GO" id="GO:0004497">
    <property type="term" value="F:monooxygenase activity"/>
    <property type="evidence" value="ECO:0007669"/>
    <property type="project" value="InterPro"/>
</dbReference>
<keyword evidence="6" id="KW-0472">Membrane</keyword>
<dbReference type="PANTHER" id="PTHR47956">
    <property type="entry name" value="CYTOCHROME P450 71B11-RELATED"/>
    <property type="match status" value="1"/>
</dbReference>
<proteinExistence type="inferred from homology"/>
<dbReference type="GO" id="GO:0016020">
    <property type="term" value="C:membrane"/>
    <property type="evidence" value="ECO:0007669"/>
    <property type="project" value="UniProtKB-SubCell"/>
</dbReference>
<reference evidence="7" key="1">
    <citation type="submission" date="2023-07" db="EMBL/GenBank/DDBJ databases">
        <title>A chromosome-level genome assembly of Lolium multiflorum.</title>
        <authorList>
            <person name="Chen Y."/>
            <person name="Copetti D."/>
            <person name="Kolliker R."/>
            <person name="Studer B."/>
        </authorList>
    </citation>
    <scope>NUCLEOTIDE SEQUENCE</scope>
    <source>
        <strain evidence="7">02402/16</strain>
        <tissue evidence="7">Leaf</tissue>
    </source>
</reference>
<comment type="caution">
    <text evidence="7">The sequence shown here is derived from an EMBL/GenBank/DDBJ whole genome shotgun (WGS) entry which is preliminary data.</text>
</comment>
<keyword evidence="5" id="KW-0560">Oxidoreductase</keyword>
<dbReference type="PANTHER" id="PTHR47956:SF21">
    <property type="entry name" value="OS01G0957800 PROTEIN"/>
    <property type="match status" value="1"/>
</dbReference>
<evidence type="ECO:0000256" key="4">
    <source>
        <dbReference type="ARBA" id="ARBA00022989"/>
    </source>
</evidence>
<evidence type="ECO:0000313" key="7">
    <source>
        <dbReference type="EMBL" id="KAK1670132.1"/>
    </source>
</evidence>
<dbReference type="InterPro" id="IPR001128">
    <property type="entry name" value="Cyt_P450"/>
</dbReference>
<evidence type="ECO:0000256" key="5">
    <source>
        <dbReference type="ARBA" id="ARBA00023002"/>
    </source>
</evidence>
<comment type="similarity">
    <text evidence="2">Belongs to the cytochrome P450 family.</text>
</comment>
<dbReference type="InterPro" id="IPR036396">
    <property type="entry name" value="Cyt_P450_sf"/>
</dbReference>
<evidence type="ECO:0000313" key="8">
    <source>
        <dbReference type="Proteomes" id="UP001231189"/>
    </source>
</evidence>
<evidence type="ECO:0000256" key="3">
    <source>
        <dbReference type="ARBA" id="ARBA00022692"/>
    </source>
</evidence>
<gene>
    <name evidence="7" type="ORF">QYE76_058291</name>
</gene>
<evidence type="ECO:0000256" key="2">
    <source>
        <dbReference type="ARBA" id="ARBA00010617"/>
    </source>
</evidence>
<dbReference type="PRINTS" id="PR00463">
    <property type="entry name" value="EP450I"/>
</dbReference>
<accession>A0AAD8WPR7</accession>